<dbReference type="AlphaFoldDB" id="A0A3B5KJG6"/>
<reference evidence="1 2" key="1">
    <citation type="journal article" date="2011" name="Genome Biol. Evol.">
        <title>Integration of the genetic map and genome assembly of fugu facilitates insights into distinct features of genome evolution in teleosts and mammals.</title>
        <authorList>
            <person name="Kai W."/>
            <person name="Kikuchi K."/>
            <person name="Tohari S."/>
            <person name="Chew A.K."/>
            <person name="Tay A."/>
            <person name="Fujiwara A."/>
            <person name="Hosoya S."/>
            <person name="Suetake H."/>
            <person name="Naruse K."/>
            <person name="Brenner S."/>
            <person name="Suzuki Y."/>
            <person name="Venkatesh B."/>
        </authorList>
    </citation>
    <scope>NUCLEOTIDE SEQUENCE [LARGE SCALE GENOMIC DNA]</scope>
</reference>
<accession>A0A3B5KJG6</accession>
<reference evidence="1" key="3">
    <citation type="submission" date="2025-09" db="UniProtKB">
        <authorList>
            <consortium name="Ensembl"/>
        </authorList>
    </citation>
    <scope>IDENTIFICATION</scope>
</reference>
<sequence>MKMQRDQSARESAQTKTGYQMHIFSSGKEQRSPYLLFFYFHWKPFINYCARRRARWHASVIQRYLEAEAGGPFELRSSELQRLCGSGVRTKFGIDVVLLGEPGASRSSKEGAFL</sequence>
<dbReference type="InParanoid" id="A0A3B5KJG6"/>
<proteinExistence type="predicted"/>
<keyword evidence="2" id="KW-1185">Reference proteome</keyword>
<name>A0A3B5KJG6_TAKRU</name>
<evidence type="ECO:0000313" key="1">
    <source>
        <dbReference type="Ensembl" id="ENSTRUP00000056230.2"/>
    </source>
</evidence>
<evidence type="ECO:0000313" key="2">
    <source>
        <dbReference type="Proteomes" id="UP000005226"/>
    </source>
</evidence>
<reference evidence="1" key="2">
    <citation type="submission" date="2025-08" db="UniProtKB">
        <authorList>
            <consortium name="Ensembl"/>
        </authorList>
    </citation>
    <scope>IDENTIFICATION</scope>
</reference>
<organism evidence="1 2">
    <name type="scientific">Takifugu rubripes</name>
    <name type="common">Japanese pufferfish</name>
    <name type="synonym">Fugu rubripes</name>
    <dbReference type="NCBI Taxonomy" id="31033"/>
    <lineage>
        <taxon>Eukaryota</taxon>
        <taxon>Metazoa</taxon>
        <taxon>Chordata</taxon>
        <taxon>Craniata</taxon>
        <taxon>Vertebrata</taxon>
        <taxon>Euteleostomi</taxon>
        <taxon>Actinopterygii</taxon>
        <taxon>Neopterygii</taxon>
        <taxon>Teleostei</taxon>
        <taxon>Neoteleostei</taxon>
        <taxon>Acanthomorphata</taxon>
        <taxon>Eupercaria</taxon>
        <taxon>Tetraodontiformes</taxon>
        <taxon>Tetradontoidea</taxon>
        <taxon>Tetraodontidae</taxon>
        <taxon>Takifugu</taxon>
    </lineage>
</organism>
<dbReference type="Proteomes" id="UP000005226">
    <property type="component" value="Chromosome 4"/>
</dbReference>
<dbReference type="Ensembl" id="ENSTRUT00000056534.2">
    <property type="protein sequence ID" value="ENSTRUP00000056230.2"/>
    <property type="gene ID" value="ENSTRUG00000024247.2"/>
</dbReference>
<protein>
    <submittedName>
        <fullName evidence="1">Uncharacterized protein</fullName>
    </submittedName>
</protein>